<organism evidence="1 2">
    <name type="scientific">Myroides pelagicus</name>
    <dbReference type="NCBI Taxonomy" id="270914"/>
    <lineage>
        <taxon>Bacteria</taxon>
        <taxon>Pseudomonadati</taxon>
        <taxon>Bacteroidota</taxon>
        <taxon>Flavobacteriia</taxon>
        <taxon>Flavobacteriales</taxon>
        <taxon>Flavobacteriaceae</taxon>
        <taxon>Myroides</taxon>
    </lineage>
</organism>
<dbReference type="RefSeq" id="WP_155036389.1">
    <property type="nucleotide sequence ID" value="NZ_JBHTIG010000028.1"/>
</dbReference>
<gene>
    <name evidence="1" type="ORF">GJV77_10905</name>
</gene>
<dbReference type="Proteomes" id="UP000488936">
    <property type="component" value="Unassembled WGS sequence"/>
</dbReference>
<keyword evidence="2" id="KW-1185">Reference proteome</keyword>
<evidence type="ECO:0000313" key="1">
    <source>
        <dbReference type="EMBL" id="MTH30404.1"/>
    </source>
</evidence>
<protein>
    <submittedName>
        <fullName evidence="1">Uncharacterized protein</fullName>
    </submittedName>
</protein>
<proteinExistence type="predicted"/>
<dbReference type="AlphaFoldDB" id="A0A7K1GQB9"/>
<sequence length="329" mass="38498">MLKTLLIIGLCFLSLALAANNLSIIMGGMSKQKAKHLIQEYLEREFNGQLKTVEIRRFFNASNMNPNMFSVIVYDHQLEEVRWILFFDAKILKNENRIEQGVSYAKPLKAQYQDALADYYAKQEINLKMNELDCRVDFNYNSLTMTYLFNPNPNEFKTRIKNLLFLLNQQKDILKLNSIFTITNHLPTYSEDIFLIAIHSIENSWQVNECLIKQETNYFDTLEKKILQERMDYLKGLNHPYSSHDFSLLYVDTDSFTKGVWVHLLVDTKEIEQEKNSYHNTPVTAVLLETVSLTNKVVTHREIIPISEPNSFMSILEQIKPQLAIKYTF</sequence>
<evidence type="ECO:0000313" key="2">
    <source>
        <dbReference type="Proteomes" id="UP000488936"/>
    </source>
</evidence>
<dbReference type="OrthoDB" id="1426499at2"/>
<dbReference type="EMBL" id="WMJY01000025">
    <property type="protein sequence ID" value="MTH30404.1"/>
    <property type="molecule type" value="Genomic_DNA"/>
</dbReference>
<name>A0A7K1GQB9_9FLAO</name>
<reference evidence="1 2" key="1">
    <citation type="journal article" date="2006" name="Int. J. Syst. Evol. Microbiol.">
        <title>Myroides pelagicus sp. nov., isolated from seawater in Thailand.</title>
        <authorList>
            <person name="Yoon J."/>
            <person name="Maneerat S."/>
            <person name="Kawai F."/>
            <person name="Yokota A."/>
        </authorList>
    </citation>
    <scope>NUCLEOTIDE SEQUENCE [LARGE SCALE GENOMIC DNA]</scope>
    <source>
        <strain evidence="1 2">SM1T</strain>
    </source>
</reference>
<comment type="caution">
    <text evidence="1">The sequence shown here is derived from an EMBL/GenBank/DDBJ whole genome shotgun (WGS) entry which is preliminary data.</text>
</comment>
<accession>A0A7K1GQB9</accession>